<feature type="repeat" description="WD" evidence="4">
    <location>
        <begin position="325"/>
        <end position="360"/>
    </location>
</feature>
<dbReference type="InterPro" id="IPR036322">
    <property type="entry name" value="WD40_repeat_dom_sf"/>
</dbReference>
<dbReference type="Proteomes" id="UP000236161">
    <property type="component" value="Unassembled WGS sequence"/>
</dbReference>
<dbReference type="PANTHER" id="PTHR16266">
    <property type="entry name" value="WD REPEAT DOMAIN 9"/>
    <property type="match status" value="1"/>
</dbReference>
<dbReference type="PROSITE" id="PS00678">
    <property type="entry name" value="WD_REPEATS_1"/>
    <property type="match status" value="1"/>
</dbReference>
<feature type="domain" description="BRWD/PHIP ancillary-like" evidence="7">
    <location>
        <begin position="1485"/>
        <end position="1659"/>
    </location>
</feature>
<feature type="compositionally biased region" description="Polar residues" evidence="5">
    <location>
        <begin position="799"/>
        <end position="813"/>
    </location>
</feature>
<keyword evidence="3" id="KW-0103">Bromodomain</keyword>
<evidence type="ECO:0000259" key="8">
    <source>
        <dbReference type="Pfam" id="PF25437"/>
    </source>
</evidence>
<feature type="repeat" description="WD" evidence="4">
    <location>
        <begin position="283"/>
        <end position="324"/>
    </location>
</feature>
<reference evidence="9 10" key="1">
    <citation type="journal article" date="2017" name="Nature">
        <title>The Apostasia genome and the evolution of orchids.</title>
        <authorList>
            <person name="Zhang G.Q."/>
            <person name="Liu K.W."/>
            <person name="Li Z."/>
            <person name="Lohaus R."/>
            <person name="Hsiao Y.Y."/>
            <person name="Niu S.C."/>
            <person name="Wang J.Y."/>
            <person name="Lin Y.C."/>
            <person name="Xu Q."/>
            <person name="Chen L.J."/>
            <person name="Yoshida K."/>
            <person name="Fujiwara S."/>
            <person name="Wang Z.W."/>
            <person name="Zhang Y.Q."/>
            <person name="Mitsuda N."/>
            <person name="Wang M."/>
            <person name="Liu G.H."/>
            <person name="Pecoraro L."/>
            <person name="Huang H.X."/>
            <person name="Xiao X.J."/>
            <person name="Lin M."/>
            <person name="Wu X.Y."/>
            <person name="Wu W.L."/>
            <person name="Chen Y.Y."/>
            <person name="Chang S.B."/>
            <person name="Sakamoto S."/>
            <person name="Ohme-Takagi M."/>
            <person name="Yagi M."/>
            <person name="Zeng S.J."/>
            <person name="Shen C.Y."/>
            <person name="Yeh C.M."/>
            <person name="Luo Y.B."/>
            <person name="Tsai W.C."/>
            <person name="Van de Peer Y."/>
            <person name="Liu Z.J."/>
        </authorList>
    </citation>
    <scope>NUCLEOTIDE SEQUENCE [LARGE SCALE GENOMIC DNA]</scope>
    <source>
        <strain evidence="10">cv. Shenzhen</strain>
        <tissue evidence="9">Stem</tissue>
    </source>
</reference>
<dbReference type="EMBL" id="KZ451970">
    <property type="protein sequence ID" value="PKA56684.1"/>
    <property type="molecule type" value="Genomic_DNA"/>
</dbReference>
<dbReference type="Pfam" id="PF25437">
    <property type="entry name" value="BRWD1_N"/>
    <property type="match status" value="1"/>
</dbReference>
<proteinExistence type="predicted"/>
<dbReference type="PROSITE" id="PS50294">
    <property type="entry name" value="WD_REPEATS_REGION"/>
    <property type="match status" value="3"/>
</dbReference>
<evidence type="ECO:0000259" key="6">
    <source>
        <dbReference type="Pfam" id="PF00439"/>
    </source>
</evidence>
<evidence type="ECO:0000256" key="1">
    <source>
        <dbReference type="ARBA" id="ARBA00022574"/>
    </source>
</evidence>
<dbReference type="Gene3D" id="2.130.10.10">
    <property type="entry name" value="YVTN repeat-like/Quinoprotein amine dehydrogenase"/>
    <property type="match status" value="3"/>
</dbReference>
<feature type="compositionally biased region" description="Polar residues" evidence="5">
    <location>
        <begin position="1320"/>
        <end position="1334"/>
    </location>
</feature>
<evidence type="ECO:0000313" key="10">
    <source>
        <dbReference type="Proteomes" id="UP000236161"/>
    </source>
</evidence>
<keyword evidence="1 4" id="KW-0853">WD repeat</keyword>
<feature type="compositionally biased region" description="Basic and acidic residues" evidence="5">
    <location>
        <begin position="821"/>
        <end position="831"/>
    </location>
</feature>
<dbReference type="InterPro" id="IPR057452">
    <property type="entry name" value="BRWD/PHIP_N"/>
</dbReference>
<dbReference type="SUPFAM" id="SSF47370">
    <property type="entry name" value="Bromodomain"/>
    <property type="match status" value="1"/>
</dbReference>
<dbReference type="Pfam" id="PF25313">
    <property type="entry name" value="BRWD_AD"/>
    <property type="match status" value="1"/>
</dbReference>
<feature type="region of interest" description="Disordered" evidence="5">
    <location>
        <begin position="777"/>
        <end position="978"/>
    </location>
</feature>
<dbReference type="CDD" id="cd00200">
    <property type="entry name" value="WD40"/>
    <property type="match status" value="1"/>
</dbReference>
<feature type="compositionally biased region" description="Acidic residues" evidence="5">
    <location>
        <begin position="777"/>
        <end position="788"/>
    </location>
</feature>
<feature type="compositionally biased region" description="Basic residues" evidence="5">
    <location>
        <begin position="869"/>
        <end position="898"/>
    </location>
</feature>
<gene>
    <name evidence="9" type="primary">NLE1</name>
    <name evidence="9" type="ORF">AXF42_Ash012814</name>
</gene>
<dbReference type="InterPro" id="IPR036427">
    <property type="entry name" value="Bromodomain-like_sf"/>
</dbReference>
<dbReference type="InterPro" id="IPR057451">
    <property type="entry name" value="BRWD/PHIP_AD"/>
</dbReference>
<accession>A0A2I0AMC1</accession>
<dbReference type="GO" id="GO:0005634">
    <property type="term" value="C:nucleus"/>
    <property type="evidence" value="ECO:0007669"/>
    <property type="project" value="TreeGrafter"/>
</dbReference>
<dbReference type="InterPro" id="IPR019775">
    <property type="entry name" value="WD40_repeat_CS"/>
</dbReference>
<evidence type="ECO:0000313" key="9">
    <source>
        <dbReference type="EMBL" id="PKA56684.1"/>
    </source>
</evidence>
<evidence type="ECO:0000256" key="3">
    <source>
        <dbReference type="ARBA" id="ARBA00023117"/>
    </source>
</evidence>
<feature type="domain" description="Bromo" evidence="6">
    <location>
        <begin position="1694"/>
        <end position="1758"/>
    </location>
</feature>
<keyword evidence="10" id="KW-1185">Reference proteome</keyword>
<dbReference type="CDD" id="cd05529">
    <property type="entry name" value="Bromo_WDR9_I_like"/>
    <property type="match status" value="1"/>
</dbReference>
<feature type="repeat" description="WD" evidence="4">
    <location>
        <begin position="241"/>
        <end position="282"/>
    </location>
</feature>
<dbReference type="PANTHER" id="PTHR16266:SF17">
    <property type="entry name" value="BRWD3"/>
    <property type="match status" value="1"/>
</dbReference>
<evidence type="ECO:0000259" key="7">
    <source>
        <dbReference type="Pfam" id="PF25313"/>
    </source>
</evidence>
<dbReference type="OrthoDB" id="538223at2759"/>
<dbReference type="Pfam" id="PF00400">
    <property type="entry name" value="WD40"/>
    <property type="match status" value="5"/>
</dbReference>
<dbReference type="SUPFAM" id="SSF50978">
    <property type="entry name" value="WD40 repeat-like"/>
    <property type="match status" value="1"/>
</dbReference>
<dbReference type="InterPro" id="IPR015943">
    <property type="entry name" value="WD40/YVTN_repeat-like_dom_sf"/>
</dbReference>
<feature type="region of interest" description="Disordered" evidence="5">
    <location>
        <begin position="517"/>
        <end position="538"/>
    </location>
</feature>
<feature type="compositionally biased region" description="Pro residues" evidence="5">
    <location>
        <begin position="519"/>
        <end position="531"/>
    </location>
</feature>
<dbReference type="Gene3D" id="1.20.920.10">
    <property type="entry name" value="Bromodomain-like"/>
    <property type="match status" value="1"/>
</dbReference>
<dbReference type="InterPro" id="IPR052060">
    <property type="entry name" value="Bromo_WD_repeat"/>
</dbReference>
<dbReference type="PROSITE" id="PS50082">
    <property type="entry name" value="WD_REPEATS_2"/>
    <property type="match status" value="4"/>
</dbReference>
<name>A0A2I0AMC1_9ASPA</name>
<evidence type="ECO:0000256" key="5">
    <source>
        <dbReference type="SAM" id="MobiDB-lite"/>
    </source>
</evidence>
<dbReference type="STRING" id="1088818.A0A2I0AMC1"/>
<dbReference type="InterPro" id="IPR001680">
    <property type="entry name" value="WD40_rpt"/>
</dbReference>
<evidence type="ECO:0000256" key="4">
    <source>
        <dbReference type="PROSITE-ProRule" id="PRU00221"/>
    </source>
</evidence>
<evidence type="ECO:0000256" key="2">
    <source>
        <dbReference type="ARBA" id="ARBA00022737"/>
    </source>
</evidence>
<protein>
    <submittedName>
        <fullName evidence="9">Notchless protein like</fullName>
    </submittedName>
</protein>
<feature type="domain" description="BRWD/PHIP N-terminal" evidence="8">
    <location>
        <begin position="44"/>
        <end position="138"/>
    </location>
</feature>
<dbReference type="FunFam" id="2.130.10.10:FF:000440">
    <property type="entry name" value="Bromodomain and WD repeat-containing protein"/>
    <property type="match status" value="1"/>
</dbReference>
<dbReference type="SMART" id="SM00320">
    <property type="entry name" value="WD40"/>
    <property type="match status" value="7"/>
</dbReference>
<sequence>MSIKKHKALGDASPTTMGPMSFSRKVLEKGKSVDPDAKACASVALDVDIDLREVYFLIMHFLSASPCKRTYGQFWNELLEHQLLPRRYHAWYSRSGARSGDEDDNGKSLPLCYASLVERYPNIGKDHLIKLLKQLILNCSPQLRGIGLGNPPNAADVPTLLGSGSFSLLASDRNKNDKTLNRISGYLRWPHMHADQVRGLSLREIGGGFTKHHRAPSIPAACYAIAKPATLVQKMQFTRKLRGHTNAVYCATFDRSGRYVITGSDDRLVKIWSMETAFCLASCRGHEGDITDLAVSSNNTLVASSSNDFIIRVWRLPDGFPISVLRGHIGVVTAIAFSPRPSSCYQLLSSSDDGTCRIWDARYSQFSPRIYVPKPSDVIGKGSDTSASAVQQSHQILCCAFNASGTVFVTGSSDTYARVWNACRSNTDDSEQPNHEMDLLSGHENDVNYVQFSGCAVPSKFSSTDTLKEDNLPKFKNSWFAHDNIVTCSRDGSAIIWIPRSRRSHGKVGRWTRAYHLKVPPPPMPPQPPRGGPRQRFQPTPRGVNMIVWSLDNRFVLAAIMDCRICVWNASDGSLVHSLIGHNESTFVLDVHPFNPRIAMSAGYDGKTIIWDIWEGIPVRIYEIGRFKLVDGKFSPDGTSLVLSDEAGQIFIIATGQGESQKDAQYDQFFLGDYRPLIQDTSGNVLDQETQLIPYRRNMQDLLCDSSMIPYPEPYQNMYQQRRLGALGIEWRPPSVKFAVGPTYNANTGDYQILPILDLDRLNEPLPEIVDVIDWEQENEVQSEDTDSEYNVADEYSSEGEQVSLSRTSTAESECSADDSGVEHDNKEVLRRSKRKKHDSGVEITTSSGRRVKRKNFDEQGDTIASKANRARRSRNGRICSKKKRAKLKSLRPQRRAARNALNLFSKITGGSSDGEDEDALESTSSETESLIPDSNTQSNESERSLKIRRVKLGKETDASHEGFDGAARPSLLTDNQRDAGTKRRIVLKLPIRDMKVSKSSADTKLERCGQDALMDFPGKLIADASNLNHSCPKLDETASSSVGRLGSMISQYGYGNRIGEKGKMEISVQENHPIEYNHEMKWGEVKVRSSKRLRLCDTSATDTWTAANSPLDGPKIVDTAINENATSEVESGAACDSDNQAGGEGLDVVGDGIKKQFEEGNLQVLDDGKVCELPSGFCKSSPNVITQDQDSLSLPCNKNCTETMDYVHSTYEDKQIISENTFVLEPQNSIEFAADKLASSSDDKQDSGCPKKQIFTQPMYTKIRIKTNGSSKEKNNSLSKLNSVLVDDWTTSEYLTSNNDAATTRNPVLVVPDDDEGTTGESAEQSDWNNGSDSLEAWTKKTSTGNVSAVYRRSRSFRSRKSSAGVGEMNAMGESTSKSYKHGGSMKIDYNDALIDNGLSMRSTSMRAGTSDYSSVDASIGRGRSTLNGYDEMKPRSKLRFSLRSNRNSQENHNTGLRSLEKRRNSHLPKKISWLMLLEQEDGCRYIPQKGDDVVYLRQGHEEFLEESRSHEVGPWRHIEGSLKAVECCRVKSLDYSTVSGSGESCCKLTLEFMDPTSACFGKTFKLTLPELETFPDFLVEATRYHASIERNWTHRDKCQVWWKNEDGNGGSWWDGRILAVKPKSSEFPDSPWEKFVIQYKNDSGHHFHSPWELFDADSLCDHPRIDEPMRNKLISAIDMIEQNALRNQDYYGVHKLSQVSQKSEFLNRFPAPLSLDVIRSRLENNYYRNLEAVEHDASVMISNAESYFAKSAMSAKMKHLVDWVTRTFASS</sequence>
<keyword evidence="2" id="KW-0677">Repeat</keyword>
<feature type="compositionally biased region" description="Low complexity" evidence="5">
    <location>
        <begin position="922"/>
        <end position="931"/>
    </location>
</feature>
<dbReference type="GO" id="GO:0007010">
    <property type="term" value="P:cytoskeleton organization"/>
    <property type="evidence" value="ECO:0007669"/>
    <property type="project" value="TreeGrafter"/>
</dbReference>
<dbReference type="GO" id="GO:0008360">
    <property type="term" value="P:regulation of cell shape"/>
    <property type="evidence" value="ECO:0007669"/>
    <property type="project" value="TreeGrafter"/>
</dbReference>
<dbReference type="GO" id="GO:0006357">
    <property type="term" value="P:regulation of transcription by RNA polymerase II"/>
    <property type="evidence" value="ECO:0007669"/>
    <property type="project" value="TreeGrafter"/>
</dbReference>
<organism evidence="9 10">
    <name type="scientific">Apostasia shenzhenica</name>
    <dbReference type="NCBI Taxonomy" id="1088818"/>
    <lineage>
        <taxon>Eukaryota</taxon>
        <taxon>Viridiplantae</taxon>
        <taxon>Streptophyta</taxon>
        <taxon>Embryophyta</taxon>
        <taxon>Tracheophyta</taxon>
        <taxon>Spermatophyta</taxon>
        <taxon>Magnoliopsida</taxon>
        <taxon>Liliopsida</taxon>
        <taxon>Asparagales</taxon>
        <taxon>Orchidaceae</taxon>
        <taxon>Apostasioideae</taxon>
        <taxon>Apostasia</taxon>
    </lineage>
</organism>
<dbReference type="Pfam" id="PF00439">
    <property type="entry name" value="Bromodomain"/>
    <property type="match status" value="1"/>
</dbReference>
<dbReference type="FunFam" id="2.130.10.10:FF:000627">
    <property type="entry name" value="Bromodomain and WD repeat domain-containing protein"/>
    <property type="match status" value="1"/>
</dbReference>
<feature type="region of interest" description="Disordered" evidence="5">
    <location>
        <begin position="1309"/>
        <end position="1335"/>
    </location>
</feature>
<dbReference type="FunFam" id="2.130.10.10:FF:000403">
    <property type="entry name" value="PH-interacting protein isoform X1"/>
    <property type="match status" value="1"/>
</dbReference>
<dbReference type="InterPro" id="IPR001487">
    <property type="entry name" value="Bromodomain"/>
</dbReference>
<feature type="compositionally biased region" description="Basic and acidic residues" evidence="5">
    <location>
        <begin position="953"/>
        <end position="964"/>
    </location>
</feature>
<feature type="repeat" description="WD" evidence="4">
    <location>
        <begin position="389"/>
        <end position="421"/>
    </location>
</feature>